<dbReference type="Pfam" id="PF13335">
    <property type="entry name" value="Mg_chelatase_C"/>
    <property type="match status" value="1"/>
</dbReference>
<dbReference type="InterPro" id="IPR027417">
    <property type="entry name" value="P-loop_NTPase"/>
</dbReference>
<dbReference type="CDD" id="cd00009">
    <property type="entry name" value="AAA"/>
    <property type="match status" value="1"/>
</dbReference>
<organism evidence="3 4">
    <name type="scientific">Halobacillus campisalis</name>
    <dbReference type="NCBI Taxonomy" id="435909"/>
    <lineage>
        <taxon>Bacteria</taxon>
        <taxon>Bacillati</taxon>
        <taxon>Bacillota</taxon>
        <taxon>Bacilli</taxon>
        <taxon>Bacillales</taxon>
        <taxon>Bacillaceae</taxon>
        <taxon>Halobacillus</taxon>
    </lineage>
</organism>
<sequence length="465" mass="50641">MHRLRNQKIESVGLDISGRHLIVLFSPAEQKKSGPMADLAMAIAVLKETGQLTCDIPKSTAFIGALSLDGSVHETEGMLAAAMQAKRMGYETLYVPSDMKGAATLKDKDFLVPVQHLQDVIDHLSGQSLLPFAESPPVVMETPRVSQALTDFSDIIGHDIPKRALMVAAAGGHHVLLSGPPGCGKSMLAAAFPSIIPDMTEETMVDSFSLYQLAHETRALTPLPPYRHPHHSASSVSLIGGGTVPKPGEVSLAHGGVLFLDEMAEFPKKTLDMLRQPLEAGKVTISRVSGTVTFPARFIMIGATNPCPCGHYRSTKKYCICTPKQVHAYQQRLSGPILDRMDIHLELRPIDLSLTPAEKSMTSAERKDIVTKARNNQYQRFSRPVTNSIVSLEELSLTSPLSPPLQHLLQEKSMVHHWSNRVQVNIIRTARTIADLDGSDSISEAALLEAIQYRKQTGTTLSSSI</sequence>
<dbReference type="InterPro" id="IPR020568">
    <property type="entry name" value="Ribosomal_Su5_D2-typ_SF"/>
</dbReference>
<dbReference type="InterPro" id="IPR003593">
    <property type="entry name" value="AAA+_ATPase"/>
</dbReference>
<name>A0ABW2JZV4_9BACI</name>
<gene>
    <name evidence="3" type="ORF">ACFQMN_00080</name>
</gene>
<comment type="caution">
    <text evidence="3">The sequence shown here is derived from an EMBL/GenBank/DDBJ whole genome shotgun (WGS) entry which is preliminary data.</text>
</comment>
<dbReference type="PANTHER" id="PTHR32039">
    <property type="entry name" value="MAGNESIUM-CHELATASE SUBUNIT CHLI"/>
    <property type="match status" value="1"/>
</dbReference>
<dbReference type="SUPFAM" id="SSF52540">
    <property type="entry name" value="P-loop containing nucleoside triphosphate hydrolases"/>
    <property type="match status" value="1"/>
</dbReference>
<dbReference type="SMART" id="SM00382">
    <property type="entry name" value="AAA"/>
    <property type="match status" value="1"/>
</dbReference>
<evidence type="ECO:0000313" key="3">
    <source>
        <dbReference type="EMBL" id="MFC7319276.1"/>
    </source>
</evidence>
<dbReference type="InterPro" id="IPR045006">
    <property type="entry name" value="CHLI-like"/>
</dbReference>
<dbReference type="InterPro" id="IPR000523">
    <property type="entry name" value="Mg_chelatse_chII-like_cat_dom"/>
</dbReference>
<dbReference type="Gene3D" id="3.40.50.300">
    <property type="entry name" value="P-loop containing nucleotide triphosphate hydrolases"/>
    <property type="match status" value="1"/>
</dbReference>
<dbReference type="EMBL" id="JBHTBY010000001">
    <property type="protein sequence ID" value="MFC7319276.1"/>
    <property type="molecule type" value="Genomic_DNA"/>
</dbReference>
<dbReference type="Gene3D" id="3.30.230.10">
    <property type="match status" value="1"/>
</dbReference>
<dbReference type="PANTHER" id="PTHR32039:SF7">
    <property type="entry name" value="COMPETENCE PROTEIN COMM"/>
    <property type="match status" value="1"/>
</dbReference>
<dbReference type="Proteomes" id="UP001596494">
    <property type="component" value="Unassembled WGS sequence"/>
</dbReference>
<reference evidence="4" key="1">
    <citation type="journal article" date="2019" name="Int. J. Syst. Evol. Microbiol.">
        <title>The Global Catalogue of Microorganisms (GCM) 10K type strain sequencing project: providing services to taxonomists for standard genome sequencing and annotation.</title>
        <authorList>
            <consortium name="The Broad Institute Genomics Platform"/>
            <consortium name="The Broad Institute Genome Sequencing Center for Infectious Disease"/>
            <person name="Wu L."/>
            <person name="Ma J."/>
        </authorList>
    </citation>
    <scope>NUCLEOTIDE SEQUENCE [LARGE SCALE GENOMIC DNA]</scope>
    <source>
        <strain evidence="4">CCUG 73951</strain>
    </source>
</reference>
<dbReference type="RefSeq" id="WP_352232239.1">
    <property type="nucleotide sequence ID" value="NZ_JAPVRC010000005.1"/>
</dbReference>
<keyword evidence="4" id="KW-1185">Reference proteome</keyword>
<evidence type="ECO:0000313" key="4">
    <source>
        <dbReference type="Proteomes" id="UP001596494"/>
    </source>
</evidence>
<dbReference type="Pfam" id="PF13541">
    <property type="entry name" value="ChlI"/>
    <property type="match status" value="1"/>
</dbReference>
<dbReference type="SUPFAM" id="SSF54211">
    <property type="entry name" value="Ribosomal protein S5 domain 2-like"/>
    <property type="match status" value="1"/>
</dbReference>
<protein>
    <submittedName>
        <fullName evidence="3">YifB family Mg chelatase-like AAA ATPase</fullName>
    </submittedName>
</protein>
<feature type="domain" description="AAA+ ATPase" evidence="2">
    <location>
        <begin position="171"/>
        <end position="351"/>
    </location>
</feature>
<accession>A0ABW2JZV4</accession>
<dbReference type="InterPro" id="IPR004482">
    <property type="entry name" value="Mg_chelat-rel"/>
</dbReference>
<proteinExistence type="inferred from homology"/>
<dbReference type="InterPro" id="IPR025158">
    <property type="entry name" value="Mg_chelat-rel_C"/>
</dbReference>
<evidence type="ECO:0000259" key="2">
    <source>
        <dbReference type="SMART" id="SM00382"/>
    </source>
</evidence>
<dbReference type="Pfam" id="PF01078">
    <property type="entry name" value="Mg_chelatase"/>
    <property type="match status" value="1"/>
</dbReference>
<dbReference type="NCBIfam" id="TIGR00368">
    <property type="entry name" value="YifB family Mg chelatase-like AAA ATPase"/>
    <property type="match status" value="1"/>
</dbReference>
<comment type="similarity">
    <text evidence="1">Belongs to the Mg-chelatase subunits D/I family. ComM subfamily.</text>
</comment>
<evidence type="ECO:0000256" key="1">
    <source>
        <dbReference type="ARBA" id="ARBA00006354"/>
    </source>
</evidence>
<dbReference type="InterPro" id="IPR014721">
    <property type="entry name" value="Ribsml_uS5_D2-typ_fold_subgr"/>
</dbReference>